<reference evidence="3" key="1">
    <citation type="submission" date="2021-02" db="EMBL/GenBank/DDBJ databases">
        <authorList>
            <person name="Nowell W R."/>
        </authorList>
    </citation>
    <scope>NUCLEOTIDE SEQUENCE</scope>
</reference>
<keyword evidence="2" id="KW-0732">Signal</keyword>
<evidence type="ECO:0000313" key="3">
    <source>
        <dbReference type="EMBL" id="CAF1334984.1"/>
    </source>
</evidence>
<gene>
    <name evidence="4" type="ORF">JBS370_LOCUS13529</name>
    <name evidence="3" type="ORF">ZHD862_LOCUS29734</name>
</gene>
<keyword evidence="1" id="KW-1133">Transmembrane helix</keyword>
<protein>
    <submittedName>
        <fullName evidence="3">Uncharacterized protein</fullName>
    </submittedName>
</protein>
<dbReference type="EMBL" id="CAJOBD010001166">
    <property type="protein sequence ID" value="CAF3768313.1"/>
    <property type="molecule type" value="Genomic_DNA"/>
</dbReference>
<dbReference type="EMBL" id="CAJNOT010002670">
    <property type="protein sequence ID" value="CAF1334984.1"/>
    <property type="molecule type" value="Genomic_DNA"/>
</dbReference>
<name>A0A815G7I0_9BILA</name>
<comment type="caution">
    <text evidence="3">The sequence shown here is derived from an EMBL/GenBank/DDBJ whole genome shotgun (WGS) entry which is preliminary data.</text>
</comment>
<feature type="chain" id="PRO_5036411609" evidence="2">
    <location>
        <begin position="20"/>
        <end position="331"/>
    </location>
</feature>
<dbReference type="Proteomes" id="UP000663864">
    <property type="component" value="Unassembled WGS sequence"/>
</dbReference>
<feature type="signal peptide" evidence="2">
    <location>
        <begin position="1"/>
        <end position="19"/>
    </location>
</feature>
<accession>A0A815G7I0</accession>
<keyword evidence="1" id="KW-0472">Membrane</keyword>
<dbReference type="Proteomes" id="UP000663836">
    <property type="component" value="Unassembled WGS sequence"/>
</dbReference>
<evidence type="ECO:0000313" key="5">
    <source>
        <dbReference type="Proteomes" id="UP000663864"/>
    </source>
</evidence>
<organism evidence="3 5">
    <name type="scientific">Rotaria sordida</name>
    <dbReference type="NCBI Taxonomy" id="392033"/>
    <lineage>
        <taxon>Eukaryota</taxon>
        <taxon>Metazoa</taxon>
        <taxon>Spiralia</taxon>
        <taxon>Gnathifera</taxon>
        <taxon>Rotifera</taxon>
        <taxon>Eurotatoria</taxon>
        <taxon>Bdelloidea</taxon>
        <taxon>Philodinida</taxon>
        <taxon>Philodinidae</taxon>
        <taxon>Rotaria</taxon>
    </lineage>
</organism>
<evidence type="ECO:0000313" key="4">
    <source>
        <dbReference type="EMBL" id="CAF3768313.1"/>
    </source>
</evidence>
<dbReference type="AlphaFoldDB" id="A0A815G7I0"/>
<sequence length="331" mass="38564">MFSSFILLLGVQFFADSLSQPEDSFKNLSRQFTLKNYSTVLSKFREQLFSSNILPNYNISMTNRFYQDKGNIYIHQYNETDHVNDTLSHFDILMAFKNNRSSYTSRVHHVCLFASSCNRSFIEDWIEWQKIAISNTIQSEAIFSQNNINDIEFKIWSLSYHNITDLCFYIITDQNENRNTYSNSIVLNVTTTTENITPDIKVNYTNSCTRYGNTYENIRQNISTHVIEFIDSIKNYHSLNSKKHAIEKISTTAVNIPLTDKLTSSSININQPISRELTTMINQNKSSSKNHWHILIFVLIIVLSIILLAIFIVCLIYWKNYRHGYRPTATS</sequence>
<feature type="transmembrane region" description="Helical" evidence="1">
    <location>
        <begin position="292"/>
        <end position="318"/>
    </location>
</feature>
<evidence type="ECO:0000256" key="1">
    <source>
        <dbReference type="SAM" id="Phobius"/>
    </source>
</evidence>
<proteinExistence type="predicted"/>
<evidence type="ECO:0000256" key="2">
    <source>
        <dbReference type="SAM" id="SignalP"/>
    </source>
</evidence>
<keyword evidence="1" id="KW-0812">Transmembrane</keyword>